<dbReference type="EMBL" id="AUPC02000064">
    <property type="protein sequence ID" value="POG75155.1"/>
    <property type="molecule type" value="Genomic_DNA"/>
</dbReference>
<dbReference type="Proteomes" id="UP000018888">
    <property type="component" value="Unassembled WGS sequence"/>
</dbReference>
<proteinExistence type="predicted"/>
<reference evidence="2 3" key="1">
    <citation type="journal article" date="2013" name="Proc. Natl. Acad. Sci. U.S.A.">
        <title>Genome of an arbuscular mycorrhizal fungus provides insight into the oldest plant symbiosis.</title>
        <authorList>
            <person name="Tisserant E."/>
            <person name="Malbreil M."/>
            <person name="Kuo A."/>
            <person name="Kohler A."/>
            <person name="Symeonidi A."/>
            <person name="Balestrini R."/>
            <person name="Charron P."/>
            <person name="Duensing N."/>
            <person name="Frei Dit Frey N."/>
            <person name="Gianinazzi-Pearson V."/>
            <person name="Gilbert L.B."/>
            <person name="Handa Y."/>
            <person name="Herr J.R."/>
            <person name="Hijri M."/>
            <person name="Koul R."/>
            <person name="Kawaguchi M."/>
            <person name="Krajinski F."/>
            <person name="Lammers P.J."/>
            <person name="Masclaux F.G."/>
            <person name="Murat C."/>
            <person name="Morin E."/>
            <person name="Ndikumana S."/>
            <person name="Pagni M."/>
            <person name="Petitpierre D."/>
            <person name="Requena N."/>
            <person name="Rosikiewicz P."/>
            <person name="Riley R."/>
            <person name="Saito K."/>
            <person name="San Clemente H."/>
            <person name="Shapiro H."/>
            <person name="van Tuinen D."/>
            <person name="Becard G."/>
            <person name="Bonfante P."/>
            <person name="Paszkowski U."/>
            <person name="Shachar-Hill Y.Y."/>
            <person name="Tuskan G.A."/>
            <person name="Young P.W."/>
            <person name="Sanders I.R."/>
            <person name="Henrissat B."/>
            <person name="Rensing S.A."/>
            <person name="Grigoriev I.V."/>
            <person name="Corradi N."/>
            <person name="Roux C."/>
            <person name="Martin F."/>
        </authorList>
    </citation>
    <scope>NUCLEOTIDE SEQUENCE [LARGE SCALE GENOMIC DNA]</scope>
    <source>
        <strain evidence="2 3">DAOM 197198</strain>
    </source>
</reference>
<comment type="caution">
    <text evidence="2">The sequence shown here is derived from an EMBL/GenBank/DDBJ whole genome shotgun (WGS) entry which is preliminary data.</text>
</comment>
<protein>
    <submittedName>
        <fullName evidence="2">Uncharacterized protein</fullName>
    </submittedName>
</protein>
<organism evidence="2 3">
    <name type="scientific">Rhizophagus irregularis (strain DAOM 181602 / DAOM 197198 / MUCL 43194)</name>
    <name type="common">Arbuscular mycorrhizal fungus</name>
    <name type="synonym">Glomus intraradices</name>
    <dbReference type="NCBI Taxonomy" id="747089"/>
    <lineage>
        <taxon>Eukaryota</taxon>
        <taxon>Fungi</taxon>
        <taxon>Fungi incertae sedis</taxon>
        <taxon>Mucoromycota</taxon>
        <taxon>Glomeromycotina</taxon>
        <taxon>Glomeromycetes</taxon>
        <taxon>Glomerales</taxon>
        <taxon>Glomeraceae</taxon>
        <taxon>Rhizophagus</taxon>
    </lineage>
</organism>
<feature type="chain" id="PRO_5015195098" evidence="1">
    <location>
        <begin position="29"/>
        <end position="71"/>
    </location>
</feature>
<reference evidence="2 3" key="2">
    <citation type="journal article" date="2018" name="New Phytol.">
        <title>High intraspecific genome diversity in the model arbuscular mycorrhizal symbiont Rhizophagus irregularis.</title>
        <authorList>
            <person name="Chen E.C.H."/>
            <person name="Morin E."/>
            <person name="Beaudet D."/>
            <person name="Noel J."/>
            <person name="Yildirir G."/>
            <person name="Ndikumana S."/>
            <person name="Charron P."/>
            <person name="St-Onge C."/>
            <person name="Giorgi J."/>
            <person name="Kruger M."/>
            <person name="Marton T."/>
            <person name="Ropars J."/>
            <person name="Grigoriev I.V."/>
            <person name="Hainaut M."/>
            <person name="Henrissat B."/>
            <person name="Roux C."/>
            <person name="Martin F."/>
            <person name="Corradi N."/>
        </authorList>
    </citation>
    <scope>NUCLEOTIDE SEQUENCE [LARGE SCALE GENOMIC DNA]</scope>
    <source>
        <strain evidence="2 3">DAOM 197198</strain>
    </source>
</reference>
<name>A0A2P4QC00_RHIID</name>
<evidence type="ECO:0000313" key="2">
    <source>
        <dbReference type="EMBL" id="POG75155.1"/>
    </source>
</evidence>
<feature type="non-terminal residue" evidence="2">
    <location>
        <position position="1"/>
    </location>
</feature>
<sequence length="71" mass="8465">LLYNLLVWYRHSCQLLLVSLLLMQPSDLNCVKDVNITHPTCDRTEVFKYRDEIFRLKKNLPNEKYLPDGIN</sequence>
<keyword evidence="3" id="KW-1185">Reference proteome</keyword>
<evidence type="ECO:0000313" key="3">
    <source>
        <dbReference type="Proteomes" id="UP000018888"/>
    </source>
</evidence>
<evidence type="ECO:0000256" key="1">
    <source>
        <dbReference type="SAM" id="SignalP"/>
    </source>
</evidence>
<feature type="signal peptide" evidence="1">
    <location>
        <begin position="1"/>
        <end position="28"/>
    </location>
</feature>
<gene>
    <name evidence="2" type="ORF">GLOIN_2v1569052</name>
</gene>
<keyword evidence="1" id="KW-0732">Signal</keyword>
<dbReference type="AlphaFoldDB" id="A0A2P4QC00"/>
<accession>A0A2P4QC00</accession>